<evidence type="ECO:0000313" key="7">
    <source>
        <dbReference type="EMBL" id="MCV9878012.1"/>
    </source>
</evidence>
<evidence type="ECO:0000313" key="10">
    <source>
        <dbReference type="Proteomes" id="UP001165569"/>
    </source>
</evidence>
<dbReference type="EMBL" id="JAMPJT010000002">
    <property type="protein sequence ID" value="MCV9878012.1"/>
    <property type="molecule type" value="Genomic_DNA"/>
</dbReference>
<keyword evidence="3 5" id="KW-1133">Transmembrane helix</keyword>
<reference evidence="7" key="1">
    <citation type="submission" date="2022-04" db="EMBL/GenBank/DDBJ databases">
        <title>Brenneria sp. isolated from walnut trees in Serbia.</title>
        <authorList>
            <person name="Gasic K."/>
            <person name="Zlatkovic N."/>
            <person name="Kuzmanovic N."/>
        </authorList>
    </citation>
    <scope>NUCLEOTIDE SEQUENCE</scope>
    <source>
        <strain evidence="8">KBI 423</strain>
        <strain evidence="7">KBI 447</strain>
    </source>
</reference>
<sequence>MKEIEHRGMIRIIYLSIILFAFTSIFSLISVKTDNQLMKLWKEILIIIFYGISIFFLLKRRFFLKKQLFIAVFLPFGVVFLYLITSLDDNFVLVLYQLKNDIIPFLFIFGVFCFIYTQSASEVFYERICKIFIVLGSINFIAIIIQRIFTSWFLIALQIDDLNNQSGKSGLRLDNTSDGLRAMGTMTSFINSGTLMILSLFILMESGVFRKKTKIILAPIFIFGAIATTYKTAIITLLLYIPLKLLLVFIRSQFLKKIIIFIYTIICFTVMAFLFNSNYLYDRLKDTSLRDAVYSSVYIRVLQHDDILNDVYNHSPLTGVGVGVHGTQGPPQLKYNSKALDSTYVNILSNYGILGLIVYILIFVVIFMKIVMYDGLGGLLTSFILFFHLGVEFFANNLLMNFPLNVYFSIFIFISLFFKERQLTKSC</sequence>
<feature type="transmembrane region" description="Helical" evidence="5">
    <location>
        <begin position="179"/>
        <end position="203"/>
    </location>
</feature>
<feature type="transmembrane region" description="Helical" evidence="5">
    <location>
        <begin position="402"/>
        <end position="418"/>
    </location>
</feature>
<evidence type="ECO:0000256" key="4">
    <source>
        <dbReference type="ARBA" id="ARBA00023136"/>
    </source>
</evidence>
<dbReference type="RefSeq" id="WP_264089129.1">
    <property type="nucleotide sequence ID" value="NZ_JAMPJT010000002.1"/>
</dbReference>
<name>A0AA41XWZ7_9GAMM</name>
<accession>A0AA41XWZ7</accession>
<feature type="transmembrane region" description="Helical" evidence="5">
    <location>
        <begin position="131"/>
        <end position="159"/>
    </location>
</feature>
<keyword evidence="2 5" id="KW-0812">Transmembrane</keyword>
<evidence type="ECO:0000256" key="5">
    <source>
        <dbReference type="SAM" id="Phobius"/>
    </source>
</evidence>
<evidence type="ECO:0000256" key="3">
    <source>
        <dbReference type="ARBA" id="ARBA00022989"/>
    </source>
</evidence>
<evidence type="ECO:0000256" key="1">
    <source>
        <dbReference type="ARBA" id="ARBA00004141"/>
    </source>
</evidence>
<proteinExistence type="predicted"/>
<feature type="transmembrane region" description="Helical" evidence="5">
    <location>
        <begin position="102"/>
        <end position="119"/>
    </location>
</feature>
<dbReference type="GO" id="GO:0016020">
    <property type="term" value="C:membrane"/>
    <property type="evidence" value="ECO:0007669"/>
    <property type="project" value="UniProtKB-SubCell"/>
</dbReference>
<protein>
    <recommendedName>
        <fullName evidence="6">O-antigen ligase-related domain-containing protein</fullName>
    </recommendedName>
</protein>
<feature type="transmembrane region" description="Helical" evidence="5">
    <location>
        <begin position="260"/>
        <end position="281"/>
    </location>
</feature>
<feature type="transmembrane region" description="Helical" evidence="5">
    <location>
        <begin position="376"/>
        <end position="395"/>
    </location>
</feature>
<dbReference type="Proteomes" id="UP001165569">
    <property type="component" value="Unassembled WGS sequence"/>
</dbReference>
<evidence type="ECO:0000313" key="9">
    <source>
        <dbReference type="Proteomes" id="UP001165568"/>
    </source>
</evidence>
<gene>
    <name evidence="7" type="ORF">NC803_04010</name>
    <name evidence="8" type="ORF">NC856_03920</name>
</gene>
<dbReference type="InterPro" id="IPR007016">
    <property type="entry name" value="O-antigen_ligase-rel_domated"/>
</dbReference>
<feature type="transmembrane region" description="Helical" evidence="5">
    <location>
        <begin position="215"/>
        <end position="240"/>
    </location>
</feature>
<dbReference type="EMBL" id="JAMPJU010000002">
    <property type="protein sequence ID" value="MCV9881424.1"/>
    <property type="molecule type" value="Genomic_DNA"/>
</dbReference>
<dbReference type="Proteomes" id="UP001165568">
    <property type="component" value="Unassembled WGS sequence"/>
</dbReference>
<feature type="transmembrane region" description="Helical" evidence="5">
    <location>
        <begin position="68"/>
        <end position="87"/>
    </location>
</feature>
<keyword evidence="9" id="KW-1185">Reference proteome</keyword>
<dbReference type="Pfam" id="PF04932">
    <property type="entry name" value="Wzy_C"/>
    <property type="match status" value="1"/>
</dbReference>
<dbReference type="AlphaFoldDB" id="A0AA41XWZ7"/>
<feature type="domain" description="O-antigen ligase-related" evidence="6">
    <location>
        <begin position="220"/>
        <end position="360"/>
    </location>
</feature>
<organism evidence="7 10">
    <name type="scientific">Brenneria izbisi</name>
    <dbReference type="NCBI Taxonomy" id="2939450"/>
    <lineage>
        <taxon>Bacteria</taxon>
        <taxon>Pseudomonadati</taxon>
        <taxon>Pseudomonadota</taxon>
        <taxon>Gammaproteobacteria</taxon>
        <taxon>Enterobacterales</taxon>
        <taxon>Pectobacteriaceae</taxon>
        <taxon>Brenneria</taxon>
    </lineage>
</organism>
<keyword evidence="4 5" id="KW-0472">Membrane</keyword>
<evidence type="ECO:0000313" key="8">
    <source>
        <dbReference type="EMBL" id="MCV9881424.1"/>
    </source>
</evidence>
<comment type="caution">
    <text evidence="7">The sequence shown here is derived from an EMBL/GenBank/DDBJ whole genome shotgun (WGS) entry which is preliminary data.</text>
</comment>
<evidence type="ECO:0000259" key="6">
    <source>
        <dbReference type="Pfam" id="PF04932"/>
    </source>
</evidence>
<feature type="transmembrane region" description="Helical" evidence="5">
    <location>
        <begin position="348"/>
        <end position="370"/>
    </location>
</feature>
<feature type="transmembrane region" description="Helical" evidence="5">
    <location>
        <begin position="12"/>
        <end position="31"/>
    </location>
</feature>
<feature type="transmembrane region" description="Helical" evidence="5">
    <location>
        <begin position="37"/>
        <end position="56"/>
    </location>
</feature>
<comment type="subcellular location">
    <subcellularLocation>
        <location evidence="1">Membrane</location>
        <topology evidence="1">Multi-pass membrane protein</topology>
    </subcellularLocation>
</comment>
<evidence type="ECO:0000256" key="2">
    <source>
        <dbReference type="ARBA" id="ARBA00022692"/>
    </source>
</evidence>